<sequence length="116" mass="12304">MKTQIDRSTDPEVAEKRPGHLAGAEPPDSQEAGKVFSTPSFEPRAGSPLKESVGQGGDFFGLIRLFGCAPERCAPRTSCGCAWNEDLPAGPEAPQRFGFGGSSEEPINFQVQPPVS</sequence>
<reference evidence="2" key="1">
    <citation type="submission" date="2023-08" db="EMBL/GenBank/DDBJ databases">
        <authorList>
            <person name="Chen Y."/>
            <person name="Shah S."/>
            <person name="Dougan E. K."/>
            <person name="Thang M."/>
            <person name="Chan C."/>
        </authorList>
    </citation>
    <scope>NUCLEOTIDE SEQUENCE</scope>
</reference>
<organism evidence="2 3">
    <name type="scientific">Effrenium voratum</name>
    <dbReference type="NCBI Taxonomy" id="2562239"/>
    <lineage>
        <taxon>Eukaryota</taxon>
        <taxon>Sar</taxon>
        <taxon>Alveolata</taxon>
        <taxon>Dinophyceae</taxon>
        <taxon>Suessiales</taxon>
        <taxon>Symbiodiniaceae</taxon>
        <taxon>Effrenium</taxon>
    </lineage>
</organism>
<keyword evidence="3" id="KW-1185">Reference proteome</keyword>
<proteinExistence type="predicted"/>
<evidence type="ECO:0000256" key="1">
    <source>
        <dbReference type="SAM" id="MobiDB-lite"/>
    </source>
</evidence>
<feature type="non-terminal residue" evidence="2">
    <location>
        <position position="1"/>
    </location>
</feature>
<dbReference type="AlphaFoldDB" id="A0AA36JQH2"/>
<feature type="compositionally biased region" description="Basic and acidic residues" evidence="1">
    <location>
        <begin position="1"/>
        <end position="18"/>
    </location>
</feature>
<protein>
    <submittedName>
        <fullName evidence="2">Uncharacterized protein</fullName>
    </submittedName>
</protein>
<accession>A0AA36JQH2</accession>
<feature type="region of interest" description="Disordered" evidence="1">
    <location>
        <begin position="1"/>
        <end position="52"/>
    </location>
</feature>
<name>A0AA36JQH2_9DINO</name>
<comment type="caution">
    <text evidence="2">The sequence shown here is derived from an EMBL/GenBank/DDBJ whole genome shotgun (WGS) entry which is preliminary data.</text>
</comment>
<evidence type="ECO:0000313" key="2">
    <source>
        <dbReference type="EMBL" id="CAJ1409284.1"/>
    </source>
</evidence>
<dbReference type="Proteomes" id="UP001178507">
    <property type="component" value="Unassembled WGS sequence"/>
</dbReference>
<feature type="region of interest" description="Disordered" evidence="1">
    <location>
        <begin position="90"/>
        <end position="116"/>
    </location>
</feature>
<evidence type="ECO:0000313" key="3">
    <source>
        <dbReference type="Proteomes" id="UP001178507"/>
    </source>
</evidence>
<dbReference type="EMBL" id="CAUJNA010003761">
    <property type="protein sequence ID" value="CAJ1409284.1"/>
    <property type="molecule type" value="Genomic_DNA"/>
</dbReference>
<gene>
    <name evidence="2" type="ORF">EVOR1521_LOCUS30433</name>
</gene>